<sequence>MTSKEPLTQELENLPDQLMDRILDYIALIKSRHVLKLEKPNLELRG</sequence>
<dbReference type="AlphaFoldDB" id="U7QHT5"/>
<keyword evidence="2" id="KW-1185">Reference proteome</keyword>
<gene>
    <name evidence="1" type="ORF">M595_2544</name>
</gene>
<protein>
    <recommendedName>
        <fullName evidence="3">DUF2281 domain-containing protein</fullName>
    </recommendedName>
</protein>
<evidence type="ECO:0000313" key="2">
    <source>
        <dbReference type="Proteomes" id="UP000017127"/>
    </source>
</evidence>
<name>U7QHT5_9CYAN</name>
<organism evidence="1 2">
    <name type="scientific">Lyngbya aestuarii BL J</name>
    <dbReference type="NCBI Taxonomy" id="1348334"/>
    <lineage>
        <taxon>Bacteria</taxon>
        <taxon>Bacillati</taxon>
        <taxon>Cyanobacteriota</taxon>
        <taxon>Cyanophyceae</taxon>
        <taxon>Oscillatoriophycideae</taxon>
        <taxon>Oscillatoriales</taxon>
        <taxon>Microcoleaceae</taxon>
        <taxon>Lyngbya</taxon>
    </lineage>
</organism>
<reference evidence="1 2" key="1">
    <citation type="journal article" date="2013" name="Front. Microbiol.">
        <title>Comparative genomic analyses of the cyanobacterium, Lyngbya aestuarii BL J, a powerful hydrogen producer.</title>
        <authorList>
            <person name="Kothari A."/>
            <person name="Vaughn M."/>
            <person name="Garcia-Pichel F."/>
        </authorList>
    </citation>
    <scope>NUCLEOTIDE SEQUENCE [LARGE SCALE GENOMIC DNA]</scope>
    <source>
        <strain evidence="1 2">BL J</strain>
    </source>
</reference>
<dbReference type="Proteomes" id="UP000017127">
    <property type="component" value="Unassembled WGS sequence"/>
</dbReference>
<evidence type="ECO:0000313" key="1">
    <source>
        <dbReference type="EMBL" id="ERT07443.1"/>
    </source>
</evidence>
<comment type="caution">
    <text evidence="1">The sequence shown here is derived from an EMBL/GenBank/DDBJ whole genome shotgun (WGS) entry which is preliminary data.</text>
</comment>
<dbReference type="RefSeq" id="WP_023066284.1">
    <property type="nucleotide sequence ID" value="NZ_AUZM01000021.1"/>
</dbReference>
<dbReference type="EMBL" id="AUZM01000021">
    <property type="protein sequence ID" value="ERT07443.1"/>
    <property type="molecule type" value="Genomic_DNA"/>
</dbReference>
<dbReference type="OrthoDB" id="462240at2"/>
<proteinExistence type="predicted"/>
<accession>U7QHT5</accession>
<evidence type="ECO:0008006" key="3">
    <source>
        <dbReference type="Google" id="ProtNLM"/>
    </source>
</evidence>